<organism evidence="1 2">
    <name type="scientific">Microbacterium jejuense</name>
    <dbReference type="NCBI Taxonomy" id="1263637"/>
    <lineage>
        <taxon>Bacteria</taxon>
        <taxon>Bacillati</taxon>
        <taxon>Actinomycetota</taxon>
        <taxon>Actinomycetes</taxon>
        <taxon>Micrococcales</taxon>
        <taxon>Microbacteriaceae</taxon>
        <taxon>Microbacterium</taxon>
    </lineage>
</organism>
<name>A0ABS7HM49_9MICO</name>
<gene>
    <name evidence="1" type="ORF">JNB62_05490</name>
</gene>
<accession>A0ABS7HM49</accession>
<keyword evidence="2" id="KW-1185">Reference proteome</keyword>
<dbReference type="RefSeq" id="WP_220299851.1">
    <property type="nucleotide sequence ID" value="NZ_JAEUAW010000003.1"/>
</dbReference>
<dbReference type="Proteomes" id="UP001196843">
    <property type="component" value="Unassembled WGS sequence"/>
</dbReference>
<evidence type="ECO:0000313" key="1">
    <source>
        <dbReference type="EMBL" id="MBW9093129.1"/>
    </source>
</evidence>
<sequence length="57" mass="6304">MNDEPVGVEQAAKETMIQADARKHTFPFPGGPCVFCGVFQQNAEYDVCRLEQSGAER</sequence>
<protein>
    <submittedName>
        <fullName evidence="1">Uncharacterized protein</fullName>
    </submittedName>
</protein>
<reference evidence="1 2" key="1">
    <citation type="journal article" date="2021" name="MBio">
        <title>Poor Competitiveness of Bradyrhizobium in Pigeon Pea Root Colonization in Indian Soils.</title>
        <authorList>
            <person name="Chalasani D."/>
            <person name="Basu A."/>
            <person name="Pullabhotla S.V.S.R.N."/>
            <person name="Jorrin B."/>
            <person name="Neal A.L."/>
            <person name="Poole P.S."/>
            <person name="Podile A.R."/>
            <person name="Tkacz A."/>
        </authorList>
    </citation>
    <scope>NUCLEOTIDE SEQUENCE [LARGE SCALE GENOMIC DNA]</scope>
    <source>
        <strain evidence="1 2">HU14</strain>
    </source>
</reference>
<proteinExistence type="predicted"/>
<comment type="caution">
    <text evidence="1">The sequence shown here is derived from an EMBL/GenBank/DDBJ whole genome shotgun (WGS) entry which is preliminary data.</text>
</comment>
<dbReference type="EMBL" id="JAEUAW010000003">
    <property type="protein sequence ID" value="MBW9093129.1"/>
    <property type="molecule type" value="Genomic_DNA"/>
</dbReference>
<evidence type="ECO:0000313" key="2">
    <source>
        <dbReference type="Proteomes" id="UP001196843"/>
    </source>
</evidence>